<dbReference type="AlphaFoldDB" id="A0A699Q6C1"/>
<evidence type="ECO:0000313" key="1">
    <source>
        <dbReference type="EMBL" id="GFC62150.1"/>
    </source>
</evidence>
<sequence length="105" mass="11990">GCGVGSLPEYRFLRVPDEFPSLGARGVYRLLKDLGLPLGPSLDFFPSGVREHVMRAWLKVLCFRFIMEMNFWLRMIPFSFQARVSSHVLGEHVMRAWLGSLCSLS</sequence>
<comment type="caution">
    <text evidence="1">The sequence shown here is derived from an EMBL/GenBank/DDBJ whole genome shotgun (WGS) entry which is preliminary data.</text>
</comment>
<gene>
    <name evidence="1" type="ORF">Tci_834120</name>
</gene>
<proteinExistence type="predicted"/>
<protein>
    <submittedName>
        <fullName evidence="1">Uncharacterized protein</fullName>
    </submittedName>
</protein>
<feature type="non-terminal residue" evidence="1">
    <location>
        <position position="1"/>
    </location>
</feature>
<name>A0A699Q6C1_TANCI</name>
<accession>A0A699Q6C1</accession>
<dbReference type="EMBL" id="BKCJ010992715">
    <property type="protein sequence ID" value="GFC62150.1"/>
    <property type="molecule type" value="Genomic_DNA"/>
</dbReference>
<organism evidence="1">
    <name type="scientific">Tanacetum cinerariifolium</name>
    <name type="common">Dalmatian daisy</name>
    <name type="synonym">Chrysanthemum cinerariifolium</name>
    <dbReference type="NCBI Taxonomy" id="118510"/>
    <lineage>
        <taxon>Eukaryota</taxon>
        <taxon>Viridiplantae</taxon>
        <taxon>Streptophyta</taxon>
        <taxon>Embryophyta</taxon>
        <taxon>Tracheophyta</taxon>
        <taxon>Spermatophyta</taxon>
        <taxon>Magnoliopsida</taxon>
        <taxon>eudicotyledons</taxon>
        <taxon>Gunneridae</taxon>
        <taxon>Pentapetalae</taxon>
        <taxon>asterids</taxon>
        <taxon>campanulids</taxon>
        <taxon>Asterales</taxon>
        <taxon>Asteraceae</taxon>
        <taxon>Asteroideae</taxon>
        <taxon>Anthemideae</taxon>
        <taxon>Anthemidinae</taxon>
        <taxon>Tanacetum</taxon>
    </lineage>
</organism>
<reference evidence="1" key="1">
    <citation type="journal article" date="2019" name="Sci. Rep.">
        <title>Draft genome of Tanacetum cinerariifolium, the natural source of mosquito coil.</title>
        <authorList>
            <person name="Yamashiro T."/>
            <person name="Shiraishi A."/>
            <person name="Satake H."/>
            <person name="Nakayama K."/>
        </authorList>
    </citation>
    <scope>NUCLEOTIDE SEQUENCE</scope>
</reference>